<gene>
    <name evidence="1" type="ORF">E9934_06725</name>
</gene>
<name>A0A4S8NI45_9ACTN</name>
<dbReference type="OrthoDB" id="3789473at2"/>
<reference evidence="1 2" key="1">
    <citation type="journal article" date="2009" name="Int. J. Syst. Evol. Microbiol.">
        <title>Nocardioides caeni sp. nov., isolated from wastewater.</title>
        <authorList>
            <person name="Yoon J.H."/>
            <person name="Kang S.J."/>
            <person name="Park S."/>
            <person name="Kim W."/>
            <person name="Oh T.K."/>
        </authorList>
    </citation>
    <scope>NUCLEOTIDE SEQUENCE [LARGE SCALE GENOMIC DNA]</scope>
    <source>
        <strain evidence="1 2">DSM 23134</strain>
    </source>
</reference>
<keyword evidence="2" id="KW-1185">Reference proteome</keyword>
<evidence type="ECO:0000313" key="2">
    <source>
        <dbReference type="Proteomes" id="UP000307087"/>
    </source>
</evidence>
<dbReference type="RefSeq" id="WP_136562120.1">
    <property type="nucleotide sequence ID" value="NZ_BAABLS010000010.1"/>
</dbReference>
<dbReference type="AlphaFoldDB" id="A0A4S8NI45"/>
<organism evidence="1 2">
    <name type="scientific">Nocardioides caeni</name>
    <dbReference type="NCBI Taxonomy" id="574700"/>
    <lineage>
        <taxon>Bacteria</taxon>
        <taxon>Bacillati</taxon>
        <taxon>Actinomycetota</taxon>
        <taxon>Actinomycetes</taxon>
        <taxon>Propionibacteriales</taxon>
        <taxon>Nocardioidaceae</taxon>
        <taxon>Nocardioides</taxon>
    </lineage>
</organism>
<proteinExistence type="predicted"/>
<sequence>MSPDRTDRRPARHLWPILGLLAGSVGAIGVSVLTPAGASSPQQALAERPIIVGVEGDAANGFGIDHADGTSLYPPTDSEAIAECGEYDTRAQRIRCRVEVRTWYRDLGDLQRSLAWVRANE</sequence>
<accession>A0A4S8NI45</accession>
<evidence type="ECO:0000313" key="1">
    <source>
        <dbReference type="EMBL" id="THV16025.1"/>
    </source>
</evidence>
<protein>
    <submittedName>
        <fullName evidence="1">Uncharacterized protein</fullName>
    </submittedName>
</protein>
<dbReference type="EMBL" id="STGW01000003">
    <property type="protein sequence ID" value="THV16025.1"/>
    <property type="molecule type" value="Genomic_DNA"/>
</dbReference>
<dbReference type="Proteomes" id="UP000307087">
    <property type="component" value="Unassembled WGS sequence"/>
</dbReference>
<comment type="caution">
    <text evidence="1">The sequence shown here is derived from an EMBL/GenBank/DDBJ whole genome shotgun (WGS) entry which is preliminary data.</text>
</comment>